<organism evidence="1">
    <name type="scientific">Rhizophora mucronata</name>
    <name type="common">Asiatic mangrove</name>
    <dbReference type="NCBI Taxonomy" id="61149"/>
    <lineage>
        <taxon>Eukaryota</taxon>
        <taxon>Viridiplantae</taxon>
        <taxon>Streptophyta</taxon>
        <taxon>Embryophyta</taxon>
        <taxon>Tracheophyta</taxon>
        <taxon>Spermatophyta</taxon>
        <taxon>Magnoliopsida</taxon>
        <taxon>eudicotyledons</taxon>
        <taxon>Gunneridae</taxon>
        <taxon>Pentapetalae</taxon>
        <taxon>rosids</taxon>
        <taxon>fabids</taxon>
        <taxon>Malpighiales</taxon>
        <taxon>Rhizophoraceae</taxon>
        <taxon>Rhizophora</taxon>
    </lineage>
</organism>
<dbReference type="AlphaFoldDB" id="A0A2P2INY7"/>
<dbReference type="EMBL" id="GGEC01002456">
    <property type="protein sequence ID" value="MBW82939.1"/>
    <property type="molecule type" value="Transcribed_RNA"/>
</dbReference>
<reference evidence="1" key="1">
    <citation type="submission" date="2018-02" db="EMBL/GenBank/DDBJ databases">
        <title>Rhizophora mucronata_Transcriptome.</title>
        <authorList>
            <person name="Meera S.P."/>
            <person name="Sreeshan A."/>
            <person name="Augustine A."/>
        </authorList>
    </citation>
    <scope>NUCLEOTIDE SEQUENCE</scope>
    <source>
        <tissue evidence="1">Leaf</tissue>
    </source>
</reference>
<proteinExistence type="predicted"/>
<protein>
    <submittedName>
        <fullName evidence="1">Uncharacterized protein</fullName>
    </submittedName>
</protein>
<accession>A0A2P2INY7</accession>
<sequence>MDLSYSSMLDMNRFDYVIFLLILLEEKLMHVV</sequence>
<name>A0A2P2INY7_RHIMU</name>
<evidence type="ECO:0000313" key="1">
    <source>
        <dbReference type="EMBL" id="MBW82939.1"/>
    </source>
</evidence>